<proteinExistence type="predicted"/>
<evidence type="ECO:0000313" key="1">
    <source>
        <dbReference type="EMBL" id="CAB4554690.1"/>
    </source>
</evidence>
<organism evidence="1">
    <name type="scientific">freshwater metagenome</name>
    <dbReference type="NCBI Taxonomy" id="449393"/>
    <lineage>
        <taxon>unclassified sequences</taxon>
        <taxon>metagenomes</taxon>
        <taxon>ecological metagenomes</taxon>
    </lineage>
</organism>
<dbReference type="Pfam" id="PF13376">
    <property type="entry name" value="OmdA"/>
    <property type="match status" value="1"/>
</dbReference>
<name>A0A6J6CT22_9ZZZZ</name>
<sequence>MPKLDPRDKNGRLKRKPVEMPEDVKRALENQGLRADFDHRPAYQRNDYLAWITRAEQRQTREKRLAQMLDELRKGGVYMRMDHPPSRK</sequence>
<dbReference type="EMBL" id="CAEZTD010000013">
    <property type="protein sequence ID" value="CAB4554690.1"/>
    <property type="molecule type" value="Genomic_DNA"/>
</dbReference>
<dbReference type="AlphaFoldDB" id="A0A6J6CT22"/>
<gene>
    <name evidence="1" type="ORF">UFOPK1591_00295</name>
</gene>
<reference evidence="1" key="1">
    <citation type="submission" date="2020-05" db="EMBL/GenBank/DDBJ databases">
        <authorList>
            <person name="Chiriac C."/>
            <person name="Salcher M."/>
            <person name="Ghai R."/>
            <person name="Kavagutti S V."/>
        </authorList>
    </citation>
    <scope>NUCLEOTIDE SEQUENCE</scope>
</reference>
<protein>
    <submittedName>
        <fullName evidence="1">Unannotated protein</fullName>
    </submittedName>
</protein>
<accession>A0A6J6CT22</accession>